<dbReference type="PANTHER" id="PTHR12128:SF66">
    <property type="entry name" value="4-HYDROXY-2-OXOGLUTARATE ALDOLASE, MITOCHONDRIAL"/>
    <property type="match status" value="1"/>
</dbReference>
<comment type="function">
    <text evidence="1 11">Catalyzes the condensation of (S)-aspartate-beta-semialdehyde [(S)-ASA] and pyruvate to 4-hydroxy-tetrahydrodipicolinate (HTPA).</text>
</comment>
<gene>
    <name evidence="11" type="primary">dapA</name>
    <name evidence="15" type="ORF">CUN85_05340</name>
</gene>
<dbReference type="PROSITE" id="PS00665">
    <property type="entry name" value="DHDPS_1"/>
    <property type="match status" value="1"/>
</dbReference>
<evidence type="ECO:0000256" key="6">
    <source>
        <dbReference type="ARBA" id="ARBA00022915"/>
    </source>
</evidence>
<feature type="site" description="L-lysine inhibitor binding; via carbonyl oxygen" evidence="14">
    <location>
        <position position="49"/>
    </location>
</feature>
<feature type="site" description="Part of a proton relay during catalysis" evidence="11 14">
    <location>
        <position position="44"/>
    </location>
</feature>
<dbReference type="OrthoDB" id="33636at2157"/>
<dbReference type="PIRSF" id="PIRSF001365">
    <property type="entry name" value="DHDPS"/>
    <property type="match status" value="1"/>
</dbReference>
<comment type="subunit">
    <text evidence="11">Homotetramer; dimer of dimers.</text>
</comment>
<accession>A0A4E0PY54</accession>
<dbReference type="GO" id="GO:0008840">
    <property type="term" value="F:4-hydroxy-tetrahydrodipicolinate synthase activity"/>
    <property type="evidence" value="ECO:0007669"/>
    <property type="project" value="UniProtKB-UniRule"/>
</dbReference>
<keyword evidence="7 11" id="KW-0457">Lysine biosynthesis</keyword>
<feature type="active site" description="Schiff-base intermediate with substrate" evidence="11 12">
    <location>
        <position position="159"/>
    </location>
</feature>
<evidence type="ECO:0000256" key="4">
    <source>
        <dbReference type="ARBA" id="ARBA00022490"/>
    </source>
</evidence>
<evidence type="ECO:0000256" key="7">
    <source>
        <dbReference type="ARBA" id="ARBA00023154"/>
    </source>
</evidence>
<feature type="site" description="L-lysine inhibitor binding" evidence="14">
    <location>
        <position position="78"/>
    </location>
</feature>
<dbReference type="SUPFAM" id="SSF51569">
    <property type="entry name" value="Aldolase"/>
    <property type="match status" value="1"/>
</dbReference>
<dbReference type="GO" id="GO:0005737">
    <property type="term" value="C:cytoplasm"/>
    <property type="evidence" value="ECO:0007669"/>
    <property type="project" value="UniProtKB-SubCell"/>
</dbReference>
<evidence type="ECO:0000256" key="14">
    <source>
        <dbReference type="PIRSR" id="PIRSR001365-3"/>
    </source>
</evidence>
<comment type="pathway">
    <text evidence="2 11">Amino-acid biosynthesis; L-lysine biosynthesis via DAP pathway; (S)-tetrahydrodipicolinate from L-aspartate: step 3/4.</text>
</comment>
<dbReference type="EC" id="4.3.3.7" evidence="3 11"/>
<sequence length="291" mass="30634">MFEGVLPALVTPFSKDNSIDSENFCNIVSFVEEGGVSGIVACGTTGESATLSMDEHKELIAIAMDCASVPVVAGTGSNNTAEAVELTKHAADVGTDGALVISPYYNKSNTAGLLAHFKTIAEAADIPIILYNVPSRTGQDLSVEVIAELARVDNIVAVKEASGSVEKVSCILEMTADEDFIVLSGEDSLTFPIVALGGSGVVSVIANVVPDMMVKLVESTKKGDLQTAREMHFKMAPLIRALFSETNPIPVKRAMEHMGLVEGNLRLPLAPLSKENDTILKDALRGLGCIS</sequence>
<reference evidence="15 16" key="1">
    <citation type="submission" date="2017-11" db="EMBL/GenBank/DDBJ databases">
        <title>Isolation and Characterization of Methanogenic Archaea from Saline Meromictic Lake at Siberia.</title>
        <authorList>
            <person name="Shen Y."/>
            <person name="Huang H.-H."/>
            <person name="Lai M.-C."/>
            <person name="Chen S.-C."/>
        </authorList>
    </citation>
    <scope>NUCLEOTIDE SEQUENCE [LARGE SCALE GENOMIC DNA]</scope>
    <source>
        <strain evidence="15 16">SY-01</strain>
    </source>
</reference>
<comment type="caution">
    <text evidence="11">Was originally thought to be a dihydrodipicolinate synthase (DHDPS), catalyzing the condensation of (S)-aspartate-beta-semialdehyde [(S)-ASA] and pyruvate to dihydrodipicolinate (DHDP). However, it was shown in E.coli that the product of the enzymatic reaction is not dihydrodipicolinate but in fact (4S)-4-hydroxy-2,3,4,5-tetrahydro-(2S)-dipicolinic acid (HTPA), and that the consecutive dehydration reaction leading to DHDP is not spontaneous but catalyzed by DapB.</text>
</comment>
<dbReference type="Pfam" id="PF00701">
    <property type="entry name" value="DHDPS"/>
    <property type="match status" value="1"/>
</dbReference>
<keyword evidence="9 11" id="KW-0704">Schiff base</keyword>
<dbReference type="GO" id="GO:0008675">
    <property type="term" value="F:2-dehydro-3-deoxy-phosphogluconate aldolase activity"/>
    <property type="evidence" value="ECO:0007669"/>
    <property type="project" value="UniProtKB-ARBA"/>
</dbReference>
<comment type="similarity">
    <text evidence="11">Belongs to the DapA family.</text>
</comment>
<feature type="site" description="Part of a proton relay during catalysis" evidence="11 14">
    <location>
        <position position="105"/>
    </location>
</feature>
<evidence type="ECO:0000256" key="2">
    <source>
        <dbReference type="ARBA" id="ARBA00005120"/>
    </source>
</evidence>
<dbReference type="HAMAP" id="MF_00418">
    <property type="entry name" value="DapA"/>
    <property type="match status" value="1"/>
</dbReference>
<evidence type="ECO:0000256" key="13">
    <source>
        <dbReference type="PIRSR" id="PIRSR001365-2"/>
    </source>
</evidence>
<evidence type="ECO:0000256" key="9">
    <source>
        <dbReference type="ARBA" id="ARBA00023270"/>
    </source>
</evidence>
<evidence type="ECO:0000256" key="8">
    <source>
        <dbReference type="ARBA" id="ARBA00023239"/>
    </source>
</evidence>
<dbReference type="Proteomes" id="UP000297295">
    <property type="component" value="Unassembled WGS sequence"/>
</dbReference>
<dbReference type="Gene3D" id="3.20.20.70">
    <property type="entry name" value="Aldolase class I"/>
    <property type="match status" value="1"/>
</dbReference>
<comment type="subcellular location">
    <subcellularLocation>
        <location evidence="11">Cytoplasm</location>
    </subcellularLocation>
</comment>
<dbReference type="EMBL" id="PGGK01000004">
    <property type="protein sequence ID" value="TGC09780.1"/>
    <property type="molecule type" value="Genomic_DNA"/>
</dbReference>
<dbReference type="InterPro" id="IPR002220">
    <property type="entry name" value="DapA-like"/>
</dbReference>
<dbReference type="PANTHER" id="PTHR12128">
    <property type="entry name" value="DIHYDRODIPICOLINATE SYNTHASE"/>
    <property type="match status" value="1"/>
</dbReference>
<dbReference type="CDD" id="cd00950">
    <property type="entry name" value="DHDPS"/>
    <property type="match status" value="1"/>
</dbReference>
<dbReference type="InterPro" id="IPR005263">
    <property type="entry name" value="DapA"/>
</dbReference>
<protein>
    <recommendedName>
        <fullName evidence="3 11">4-hydroxy-tetrahydrodipicolinate synthase</fullName>
        <shortName evidence="11">HTPA synthase</shortName>
        <ecNumber evidence="3 11">4.3.3.7</ecNumber>
    </recommendedName>
</protein>
<dbReference type="GO" id="GO:0009089">
    <property type="term" value="P:lysine biosynthetic process via diaminopimelate"/>
    <property type="evidence" value="ECO:0007669"/>
    <property type="project" value="UniProtKB-UniRule"/>
</dbReference>
<evidence type="ECO:0000313" key="16">
    <source>
        <dbReference type="Proteomes" id="UP000297295"/>
    </source>
</evidence>
<comment type="caution">
    <text evidence="15">The sequence shown here is derived from an EMBL/GenBank/DDBJ whole genome shotgun (WGS) entry which is preliminary data.</text>
</comment>
<dbReference type="InterPro" id="IPR020625">
    <property type="entry name" value="Schiff_base-form_aldolases_AS"/>
</dbReference>
<keyword evidence="4 11" id="KW-0963">Cytoplasm</keyword>
<dbReference type="SMART" id="SM01130">
    <property type="entry name" value="DHDPS"/>
    <property type="match status" value="1"/>
</dbReference>
<evidence type="ECO:0000256" key="10">
    <source>
        <dbReference type="ARBA" id="ARBA00047836"/>
    </source>
</evidence>
<keyword evidence="8 11" id="KW-0456">Lyase</keyword>
<organism evidence="15 16">
    <name type="scientific">Methanolobus halotolerans</name>
    <dbReference type="NCBI Taxonomy" id="2052935"/>
    <lineage>
        <taxon>Archaea</taxon>
        <taxon>Methanobacteriati</taxon>
        <taxon>Methanobacteriota</taxon>
        <taxon>Stenosarchaea group</taxon>
        <taxon>Methanomicrobia</taxon>
        <taxon>Methanosarcinales</taxon>
        <taxon>Methanosarcinaceae</taxon>
        <taxon>Methanolobus</taxon>
    </lineage>
</organism>
<dbReference type="PROSITE" id="PS00666">
    <property type="entry name" value="DHDPS_2"/>
    <property type="match status" value="1"/>
</dbReference>
<keyword evidence="5 11" id="KW-0028">Amino-acid biosynthesis</keyword>
<feature type="binding site" evidence="11 13">
    <location>
        <position position="45"/>
    </location>
    <ligand>
        <name>pyruvate</name>
        <dbReference type="ChEBI" id="CHEBI:15361"/>
    </ligand>
</feature>
<dbReference type="AlphaFoldDB" id="A0A4E0PY54"/>
<evidence type="ECO:0000313" key="15">
    <source>
        <dbReference type="EMBL" id="TGC09780.1"/>
    </source>
</evidence>
<evidence type="ECO:0000256" key="5">
    <source>
        <dbReference type="ARBA" id="ARBA00022605"/>
    </source>
</evidence>
<evidence type="ECO:0000256" key="1">
    <source>
        <dbReference type="ARBA" id="ARBA00003294"/>
    </source>
</evidence>
<name>A0A4E0PY54_9EURY</name>
<keyword evidence="6 11" id="KW-0220">Diaminopimelate biosynthesis</keyword>
<dbReference type="PRINTS" id="PR00146">
    <property type="entry name" value="DHPICSNTHASE"/>
</dbReference>
<dbReference type="RefSeq" id="WP_135389296.1">
    <property type="nucleotide sequence ID" value="NZ_PGGK01000004.1"/>
</dbReference>
<dbReference type="GO" id="GO:0019877">
    <property type="term" value="P:diaminopimelate biosynthetic process"/>
    <property type="evidence" value="ECO:0007669"/>
    <property type="project" value="UniProtKB-UniRule"/>
</dbReference>
<feature type="site" description="L-lysine inhibitor binding" evidence="14">
    <location>
        <position position="104"/>
    </location>
</feature>
<dbReference type="InterPro" id="IPR013785">
    <property type="entry name" value="Aldolase_TIM"/>
</dbReference>
<evidence type="ECO:0000256" key="11">
    <source>
        <dbReference type="HAMAP-Rule" id="MF_00418"/>
    </source>
</evidence>
<dbReference type="InterPro" id="IPR020624">
    <property type="entry name" value="Schiff_base-form_aldolases_CS"/>
</dbReference>
<proteinExistence type="inferred from homology"/>
<evidence type="ECO:0000256" key="3">
    <source>
        <dbReference type="ARBA" id="ARBA00012086"/>
    </source>
</evidence>
<feature type="binding site" evidence="11 13">
    <location>
        <position position="202"/>
    </location>
    <ligand>
        <name>pyruvate</name>
        <dbReference type="ChEBI" id="CHEBI:15361"/>
    </ligand>
</feature>
<dbReference type="NCBIfam" id="TIGR00674">
    <property type="entry name" value="dapA"/>
    <property type="match status" value="1"/>
</dbReference>
<comment type="catalytic activity">
    <reaction evidence="10 11">
        <text>L-aspartate 4-semialdehyde + pyruvate = (2S,4S)-4-hydroxy-2,3,4,5-tetrahydrodipicolinate + H2O + H(+)</text>
        <dbReference type="Rhea" id="RHEA:34171"/>
        <dbReference type="ChEBI" id="CHEBI:15361"/>
        <dbReference type="ChEBI" id="CHEBI:15377"/>
        <dbReference type="ChEBI" id="CHEBI:15378"/>
        <dbReference type="ChEBI" id="CHEBI:67139"/>
        <dbReference type="ChEBI" id="CHEBI:537519"/>
        <dbReference type="EC" id="4.3.3.7"/>
    </reaction>
</comment>
<dbReference type="UniPathway" id="UPA00034">
    <property type="reaction ID" value="UER00017"/>
</dbReference>
<evidence type="ECO:0000256" key="12">
    <source>
        <dbReference type="PIRSR" id="PIRSR001365-1"/>
    </source>
</evidence>
<feature type="active site" description="Proton donor/acceptor" evidence="11 12">
    <location>
        <position position="131"/>
    </location>
</feature>
<feature type="site" description="L-lysine inhibitor binding" evidence="14">
    <location>
        <position position="82"/>
    </location>
</feature>
<keyword evidence="16" id="KW-1185">Reference proteome</keyword>